<dbReference type="STRING" id="354243.BST28_19955"/>
<evidence type="ECO:0000313" key="6">
    <source>
        <dbReference type="Proteomes" id="UP000092668"/>
    </source>
</evidence>
<keyword evidence="4" id="KW-0812">Transmembrane</keyword>
<keyword evidence="6" id="KW-1185">Reference proteome</keyword>
<organism evidence="5 6">
    <name type="scientific">Mycolicibacter kumamotonensis</name>
    <dbReference type="NCBI Taxonomy" id="354243"/>
    <lineage>
        <taxon>Bacteria</taxon>
        <taxon>Bacillati</taxon>
        <taxon>Actinomycetota</taxon>
        <taxon>Actinomycetes</taxon>
        <taxon>Mycobacteriales</taxon>
        <taxon>Mycobacteriaceae</taxon>
        <taxon>Mycolicibacter</taxon>
    </lineage>
</organism>
<dbReference type="PANTHER" id="PTHR37042">
    <property type="entry name" value="OUTER MEMBRANE PROTEIN RV1973"/>
    <property type="match status" value="1"/>
</dbReference>
<feature type="region of interest" description="Disordered" evidence="3">
    <location>
        <begin position="1"/>
        <end position="65"/>
    </location>
</feature>
<dbReference type="GO" id="GO:0016020">
    <property type="term" value="C:membrane"/>
    <property type="evidence" value="ECO:0007669"/>
    <property type="project" value="UniProtKB-SubCell"/>
</dbReference>
<comment type="subcellular location">
    <subcellularLocation>
        <location evidence="1">Membrane</location>
    </subcellularLocation>
</comment>
<keyword evidence="4" id="KW-1133">Transmembrane helix</keyword>
<evidence type="ECO:0000256" key="3">
    <source>
        <dbReference type="SAM" id="MobiDB-lite"/>
    </source>
</evidence>
<reference evidence="5 6" key="1">
    <citation type="submission" date="2015-06" db="EMBL/GenBank/DDBJ databases">
        <title>Genome sequence of Mycobacterium kumamotonense strain Roo.</title>
        <authorList>
            <person name="Greninger A.L."/>
            <person name="Cunningham G."/>
            <person name="Miller S."/>
        </authorList>
    </citation>
    <scope>NUCLEOTIDE SEQUENCE [LARGE SCALE GENOMIC DNA]</scope>
    <source>
        <strain evidence="5 6">Roo</strain>
    </source>
</reference>
<evidence type="ECO:0000256" key="1">
    <source>
        <dbReference type="ARBA" id="ARBA00004370"/>
    </source>
</evidence>
<evidence type="ECO:0000256" key="2">
    <source>
        <dbReference type="ARBA" id="ARBA00023136"/>
    </source>
</evidence>
<feature type="transmembrane region" description="Helical" evidence="4">
    <location>
        <begin position="72"/>
        <end position="94"/>
    </location>
</feature>
<accession>A0A1B8SF00</accession>
<name>A0A1B8SF00_9MYCO</name>
<evidence type="ECO:0000313" key="5">
    <source>
        <dbReference type="EMBL" id="OBY31327.1"/>
    </source>
</evidence>
<dbReference type="AlphaFoldDB" id="A0A1B8SF00"/>
<protein>
    <submittedName>
        <fullName evidence="5">Membrane protein</fullName>
    </submittedName>
</protein>
<gene>
    <name evidence="5" type="ORF">ACT18_13025</name>
</gene>
<proteinExistence type="predicted"/>
<dbReference type="PANTHER" id="PTHR37042:SF4">
    <property type="entry name" value="OUTER MEMBRANE PROTEIN RV1973"/>
    <property type="match status" value="1"/>
</dbReference>
<sequence length="225" mass="23655">MTDATQVVDDVVSDAEREDASGDTTAETAAGEVTSADDAPDGEMSSEVSTETTDPEAGPEAGRRPRSWRGVVARWTLPAILLLLAIAAGVMAWLDAQARAIDAARAESVRAATESTEAMLSYQASTVADQLKAAEERLTGSFRDSFRELVHDVVIPGSEKKHISTVATVPAAASVSATPKHAVVLVFVNQAAVVDTEAPTDTASIVRVTLEKVDGHWLISAFEPI</sequence>
<comment type="caution">
    <text evidence="5">The sequence shown here is derived from an EMBL/GenBank/DDBJ whole genome shotgun (WGS) entry which is preliminary data.</text>
</comment>
<keyword evidence="2 4" id="KW-0472">Membrane</keyword>
<dbReference type="RefSeq" id="WP_065288417.1">
    <property type="nucleotide sequence ID" value="NZ_LFOE01000018.1"/>
</dbReference>
<dbReference type="EMBL" id="LFOE01000018">
    <property type="protein sequence ID" value="OBY31327.1"/>
    <property type="molecule type" value="Genomic_DNA"/>
</dbReference>
<evidence type="ECO:0000256" key="4">
    <source>
        <dbReference type="SAM" id="Phobius"/>
    </source>
</evidence>
<dbReference type="PATRIC" id="fig|354243.3.peg.2695"/>
<dbReference type="Proteomes" id="UP000092668">
    <property type="component" value="Unassembled WGS sequence"/>
</dbReference>